<sequence>MRSGIIVRMSDTHDDQLATLWQGFLDLPFPQSCYRRAPAGEDLVLLDSHLAGCVSAALTGPLDQRRRAALRTGIATVHRILPELADDPEAADYFTRLRELAVLAGER</sequence>
<organism evidence="1 2">
    <name type="scientific">Kitasatospora saccharophila</name>
    <dbReference type="NCBI Taxonomy" id="407973"/>
    <lineage>
        <taxon>Bacteria</taxon>
        <taxon>Bacillati</taxon>
        <taxon>Actinomycetota</taxon>
        <taxon>Actinomycetes</taxon>
        <taxon>Kitasatosporales</taxon>
        <taxon>Streptomycetaceae</taxon>
        <taxon>Kitasatospora</taxon>
    </lineage>
</organism>
<protein>
    <submittedName>
        <fullName evidence="1">Uncharacterized protein</fullName>
    </submittedName>
</protein>
<name>A0ABN2Y0E9_9ACTN</name>
<evidence type="ECO:0000313" key="1">
    <source>
        <dbReference type="EMBL" id="GAA2119810.1"/>
    </source>
</evidence>
<dbReference type="Proteomes" id="UP001500897">
    <property type="component" value="Unassembled WGS sequence"/>
</dbReference>
<gene>
    <name evidence="1" type="ORF">GCM10009759_68150</name>
</gene>
<comment type="caution">
    <text evidence="1">The sequence shown here is derived from an EMBL/GenBank/DDBJ whole genome shotgun (WGS) entry which is preliminary data.</text>
</comment>
<keyword evidence="2" id="KW-1185">Reference proteome</keyword>
<dbReference type="EMBL" id="BAAANS010000069">
    <property type="protein sequence ID" value="GAA2119810.1"/>
    <property type="molecule type" value="Genomic_DNA"/>
</dbReference>
<proteinExistence type="predicted"/>
<evidence type="ECO:0000313" key="2">
    <source>
        <dbReference type="Proteomes" id="UP001500897"/>
    </source>
</evidence>
<reference evidence="1 2" key="1">
    <citation type="journal article" date="2019" name="Int. J. Syst. Evol. Microbiol.">
        <title>The Global Catalogue of Microorganisms (GCM) 10K type strain sequencing project: providing services to taxonomists for standard genome sequencing and annotation.</title>
        <authorList>
            <consortium name="The Broad Institute Genomics Platform"/>
            <consortium name="The Broad Institute Genome Sequencing Center for Infectious Disease"/>
            <person name="Wu L."/>
            <person name="Ma J."/>
        </authorList>
    </citation>
    <scope>NUCLEOTIDE SEQUENCE [LARGE SCALE GENOMIC DNA]</scope>
    <source>
        <strain evidence="1 2">JCM 14559</strain>
    </source>
</reference>
<accession>A0ABN2Y0E9</accession>